<dbReference type="Proteomes" id="UP000887576">
    <property type="component" value="Unplaced"/>
</dbReference>
<dbReference type="WBParaSite" id="JU765_v2.g14456.t3">
    <property type="protein sequence ID" value="JU765_v2.g14456.t3"/>
    <property type="gene ID" value="JU765_v2.g14456"/>
</dbReference>
<evidence type="ECO:0000313" key="2">
    <source>
        <dbReference type="WBParaSite" id="JU765_v2.g14456.t3"/>
    </source>
</evidence>
<name>A0AC34QA23_9BILA</name>
<organism evidence="1 2">
    <name type="scientific">Panagrolaimus sp. JU765</name>
    <dbReference type="NCBI Taxonomy" id="591449"/>
    <lineage>
        <taxon>Eukaryota</taxon>
        <taxon>Metazoa</taxon>
        <taxon>Ecdysozoa</taxon>
        <taxon>Nematoda</taxon>
        <taxon>Chromadorea</taxon>
        <taxon>Rhabditida</taxon>
        <taxon>Tylenchina</taxon>
        <taxon>Panagrolaimomorpha</taxon>
        <taxon>Panagrolaimoidea</taxon>
        <taxon>Panagrolaimidae</taxon>
        <taxon>Panagrolaimus</taxon>
    </lineage>
</organism>
<evidence type="ECO:0000313" key="1">
    <source>
        <dbReference type="Proteomes" id="UP000887576"/>
    </source>
</evidence>
<proteinExistence type="predicted"/>
<reference evidence="2" key="1">
    <citation type="submission" date="2022-11" db="UniProtKB">
        <authorList>
            <consortium name="WormBaseParasite"/>
        </authorList>
    </citation>
    <scope>IDENTIFICATION</scope>
</reference>
<sequence length="723" mass="82538">MMTKDATDDSSFDPAVLKSEIDRLVSSQILGDENFTNGVNYLQSLVPESEIDRLVSSQILGDENFTNGVNYLQSLVPEVDDGKKETTFLRPFSEERMLREHLRQRQLAVFNDYVEQYKQMNEQVQGFVTKLESMNDICNNLSHRIQSNKERTQDLLRKTLILQTEKKTLQAKENYLNEFFEKYDLPDDDAKALHSSSDGTVSESFFKAFRKLQNVIENATQALKLNPENNSLVEIVACLTAKQEESYKVLYSSIERECRLLNVEFLELKPVLYLSFEALQNREDMFYSALNEYANARRGYIVHAFIDVMTKGSKNGAQPLQNREDMFYSALNEYANARRGYIVHAFIDVMTKGSKNGAQRPIEQLSADSLRYINDMLSWIHQSLEIEKELITTLLKSCKTETTSYLSKKCLSTIAEGLCQPLKLRIEQSLMREGNCVTLYRLSSLFLFYVKNLEILMDESVLVKSLQDLHELSSNMFFSTVSATVNRILSNMTVPDYDLLPVNAVNQTLLLLRDILESQNDGAFAVIDKKEMYKKIFSHVLDPLIQNIHLISSNLHSHLDVAVYMLNCLNAIKSVIILYQYTDTKLEMIKAQIDANEDVLVSEQASQLLTNTGLIEIYQKCLSHQVTQGSLSKIHGMETEKILFGIQQFNSFLEKPEGFQCHQCGKITSARSRESVQKRTIENVIAAYSVIYEKLTNPSNGYPTEMGLKNVEDVKTALEKISS</sequence>
<protein>
    <submittedName>
        <fullName evidence="2">Conserved oligomeric Golgi complex subunit 6</fullName>
    </submittedName>
</protein>
<accession>A0AC34QA23</accession>